<evidence type="ECO:0000313" key="2">
    <source>
        <dbReference type="Proteomes" id="UP000255082"/>
    </source>
</evidence>
<accession>A0A378WVK8</accession>
<dbReference type="GO" id="GO:0016705">
    <property type="term" value="F:oxidoreductase activity, acting on paired donors, with incorporation or reduction of molecular oxygen"/>
    <property type="evidence" value="ECO:0007669"/>
    <property type="project" value="InterPro"/>
</dbReference>
<keyword evidence="1" id="KW-0560">Oxidoreductase</keyword>
<reference evidence="1 2" key="1">
    <citation type="submission" date="2018-06" db="EMBL/GenBank/DDBJ databases">
        <authorList>
            <consortium name="Pathogen Informatics"/>
            <person name="Doyle S."/>
        </authorList>
    </citation>
    <scope>NUCLEOTIDE SEQUENCE [LARGE SCALE GENOMIC DNA]</scope>
    <source>
        <strain evidence="1 2">NCTC13184</strain>
    </source>
</reference>
<proteinExistence type="predicted"/>
<dbReference type="EMBL" id="UGRU01000001">
    <property type="protein sequence ID" value="SUA44777.1"/>
    <property type="molecule type" value="Genomic_DNA"/>
</dbReference>
<dbReference type="Proteomes" id="UP000255082">
    <property type="component" value="Unassembled WGS sequence"/>
</dbReference>
<gene>
    <name evidence="1" type="ORF">NCTC13184_03297</name>
</gene>
<dbReference type="Gene3D" id="3.20.20.30">
    <property type="entry name" value="Luciferase-like domain"/>
    <property type="match status" value="1"/>
</dbReference>
<dbReference type="AlphaFoldDB" id="A0A378WVK8"/>
<evidence type="ECO:0000313" key="1">
    <source>
        <dbReference type="EMBL" id="SUA44777.1"/>
    </source>
</evidence>
<dbReference type="RefSeq" id="WP_308189522.1">
    <property type="nucleotide sequence ID" value="NZ_JAJFOE010000001.1"/>
</dbReference>
<dbReference type="InterPro" id="IPR036661">
    <property type="entry name" value="Luciferase-like_sf"/>
</dbReference>
<keyword evidence="1" id="KW-0503">Monooxygenase</keyword>
<dbReference type="GO" id="GO:0004497">
    <property type="term" value="F:monooxygenase activity"/>
    <property type="evidence" value="ECO:0007669"/>
    <property type="project" value="UniProtKB-KW"/>
</dbReference>
<sequence length="55" mass="6198">MPADTAVDLENFATGVVPILQRRGLFQWEYRERTLRARLGLPVVDRQVGDIAESA</sequence>
<organism evidence="1 2">
    <name type="scientific">Nocardia africana</name>
    <dbReference type="NCBI Taxonomy" id="134964"/>
    <lineage>
        <taxon>Bacteria</taxon>
        <taxon>Bacillati</taxon>
        <taxon>Actinomycetota</taxon>
        <taxon>Actinomycetes</taxon>
        <taxon>Mycobacteriales</taxon>
        <taxon>Nocardiaceae</taxon>
        <taxon>Nocardia</taxon>
    </lineage>
</organism>
<dbReference type="SUPFAM" id="SSF51679">
    <property type="entry name" value="Bacterial luciferase-like"/>
    <property type="match status" value="1"/>
</dbReference>
<protein>
    <submittedName>
        <fullName evidence="1">FMN-dependent oxidoreductase, nitrilotriacetate monooxygenase family</fullName>
    </submittedName>
</protein>
<name>A0A378WVK8_9NOCA</name>